<evidence type="ECO:0000256" key="2">
    <source>
        <dbReference type="ARBA" id="ARBA00022485"/>
    </source>
</evidence>
<organism evidence="9">
    <name type="scientific">uncultured Desulfobacterium sp</name>
    <dbReference type="NCBI Taxonomy" id="201089"/>
    <lineage>
        <taxon>Bacteria</taxon>
        <taxon>Pseudomonadati</taxon>
        <taxon>Thermodesulfobacteriota</taxon>
        <taxon>Desulfobacteria</taxon>
        <taxon>Desulfobacterales</taxon>
        <taxon>Desulfobacteriaceae</taxon>
        <taxon>Desulfobacterium</taxon>
        <taxon>environmental samples</taxon>
    </lineage>
</organism>
<dbReference type="PANTHER" id="PTHR43687:SF6">
    <property type="entry name" value="L-ASPARTATE SEMIALDEHYDE SULFURTRANSFERASE IRON-SULFUR SUBUNIT"/>
    <property type="match status" value="1"/>
</dbReference>
<keyword evidence="6" id="KW-0408">Iron</keyword>
<protein>
    <submittedName>
        <fullName evidence="9">Ferredoxin-1</fullName>
    </submittedName>
</protein>
<keyword evidence="5" id="KW-0249">Electron transport</keyword>
<accession>E1YCQ2</accession>
<keyword evidence="1" id="KW-0813">Transport</keyword>
<evidence type="ECO:0000259" key="8">
    <source>
        <dbReference type="PROSITE" id="PS51379"/>
    </source>
</evidence>
<name>E1YCQ2_9BACT</name>
<sequence length="62" mass="6629">MAFNPVIDEDKCQGCGECVDVCPVEVFELQSEKSVAVNAEECLGCESCVEVCEPGAITIEET</sequence>
<dbReference type="PROSITE" id="PS00198">
    <property type="entry name" value="4FE4S_FER_1"/>
    <property type="match status" value="2"/>
</dbReference>
<keyword evidence="3" id="KW-0479">Metal-binding</keyword>
<evidence type="ECO:0000256" key="3">
    <source>
        <dbReference type="ARBA" id="ARBA00022723"/>
    </source>
</evidence>
<dbReference type="InterPro" id="IPR050572">
    <property type="entry name" value="Fe-S_Ferredoxin"/>
</dbReference>
<dbReference type="Gene3D" id="3.30.70.20">
    <property type="match status" value="2"/>
</dbReference>
<evidence type="ECO:0000256" key="1">
    <source>
        <dbReference type="ARBA" id="ARBA00022448"/>
    </source>
</evidence>
<feature type="domain" description="4Fe-4S ferredoxin-type" evidence="8">
    <location>
        <begin position="3"/>
        <end position="32"/>
    </location>
</feature>
<dbReference type="SUPFAM" id="SSF54862">
    <property type="entry name" value="4Fe-4S ferredoxins"/>
    <property type="match status" value="1"/>
</dbReference>
<keyword evidence="7" id="KW-0411">Iron-sulfur</keyword>
<keyword evidence="4" id="KW-0677">Repeat</keyword>
<gene>
    <name evidence="9" type="ORF">N47_G36700</name>
</gene>
<dbReference type="InterPro" id="IPR017900">
    <property type="entry name" value="4Fe4S_Fe_S_CS"/>
</dbReference>
<proteinExistence type="predicted"/>
<evidence type="ECO:0000256" key="7">
    <source>
        <dbReference type="ARBA" id="ARBA00023014"/>
    </source>
</evidence>
<dbReference type="InterPro" id="IPR017896">
    <property type="entry name" value="4Fe4S_Fe-S-bd"/>
</dbReference>
<evidence type="ECO:0000256" key="5">
    <source>
        <dbReference type="ARBA" id="ARBA00022982"/>
    </source>
</evidence>
<dbReference type="Pfam" id="PF13237">
    <property type="entry name" value="Fer4_10"/>
    <property type="match status" value="1"/>
</dbReference>
<dbReference type="PANTHER" id="PTHR43687">
    <property type="entry name" value="ADENYLYLSULFATE REDUCTASE, BETA SUBUNIT"/>
    <property type="match status" value="1"/>
</dbReference>
<dbReference type="EMBL" id="FR695868">
    <property type="protein sequence ID" value="CBX28346.1"/>
    <property type="molecule type" value="Genomic_DNA"/>
</dbReference>
<feature type="domain" description="4Fe-4S ferredoxin-type" evidence="8">
    <location>
        <begin position="33"/>
        <end position="62"/>
    </location>
</feature>
<keyword evidence="2" id="KW-0004">4Fe-4S</keyword>
<dbReference type="GO" id="GO:0051539">
    <property type="term" value="F:4 iron, 4 sulfur cluster binding"/>
    <property type="evidence" value="ECO:0007669"/>
    <property type="project" value="UniProtKB-KW"/>
</dbReference>
<evidence type="ECO:0000256" key="4">
    <source>
        <dbReference type="ARBA" id="ARBA00022737"/>
    </source>
</evidence>
<evidence type="ECO:0000256" key="6">
    <source>
        <dbReference type="ARBA" id="ARBA00023004"/>
    </source>
</evidence>
<dbReference type="GO" id="GO:0046872">
    <property type="term" value="F:metal ion binding"/>
    <property type="evidence" value="ECO:0007669"/>
    <property type="project" value="UniProtKB-KW"/>
</dbReference>
<evidence type="ECO:0000313" key="9">
    <source>
        <dbReference type="EMBL" id="CBX28346.1"/>
    </source>
</evidence>
<dbReference type="AlphaFoldDB" id="E1YCQ2"/>
<dbReference type="PROSITE" id="PS51379">
    <property type="entry name" value="4FE4S_FER_2"/>
    <property type="match status" value="2"/>
</dbReference>
<reference evidence="9" key="1">
    <citation type="journal article" date="2011" name="Environ. Microbiol.">
        <title>Genomic insights into the metabolic potential of the polycyclic aromatic hydrocarbon degrading sulfate-reducing Deltaproteobacterium N47.</title>
        <authorList>
            <person name="Bergmann F."/>
            <person name="Selesi D."/>
            <person name="Weinmaier T."/>
            <person name="Tischler P."/>
            <person name="Rattei T."/>
            <person name="Meckenstock R.U."/>
        </authorList>
    </citation>
    <scope>NUCLEOTIDE SEQUENCE</scope>
</reference>